<dbReference type="EMBL" id="BTGU01000214">
    <property type="protein sequence ID" value="GMN65145.1"/>
    <property type="molecule type" value="Genomic_DNA"/>
</dbReference>
<gene>
    <name evidence="2" type="ORF">TIFTF001_034209</name>
</gene>
<keyword evidence="3" id="KW-1185">Reference proteome</keyword>
<proteinExistence type="predicted"/>
<feature type="compositionally biased region" description="Acidic residues" evidence="1">
    <location>
        <begin position="195"/>
        <end position="206"/>
    </location>
</feature>
<accession>A0AA88DZZ3</accession>
<feature type="compositionally biased region" description="Acidic residues" evidence="1">
    <location>
        <begin position="216"/>
        <end position="227"/>
    </location>
</feature>
<organism evidence="2 3">
    <name type="scientific">Ficus carica</name>
    <name type="common">Common fig</name>
    <dbReference type="NCBI Taxonomy" id="3494"/>
    <lineage>
        <taxon>Eukaryota</taxon>
        <taxon>Viridiplantae</taxon>
        <taxon>Streptophyta</taxon>
        <taxon>Embryophyta</taxon>
        <taxon>Tracheophyta</taxon>
        <taxon>Spermatophyta</taxon>
        <taxon>Magnoliopsida</taxon>
        <taxon>eudicotyledons</taxon>
        <taxon>Gunneridae</taxon>
        <taxon>Pentapetalae</taxon>
        <taxon>rosids</taxon>
        <taxon>fabids</taxon>
        <taxon>Rosales</taxon>
        <taxon>Moraceae</taxon>
        <taxon>Ficeae</taxon>
        <taxon>Ficus</taxon>
    </lineage>
</organism>
<dbReference type="Proteomes" id="UP001187192">
    <property type="component" value="Unassembled WGS sequence"/>
</dbReference>
<dbReference type="AlphaFoldDB" id="A0AA88DZZ3"/>
<evidence type="ECO:0000313" key="3">
    <source>
        <dbReference type="Proteomes" id="UP001187192"/>
    </source>
</evidence>
<name>A0AA88DZZ3_FICCA</name>
<sequence length="237" mass="26506">MAYVRWVVTELVSERVPAFWSHSLPASATVITRTPICFIEIRRFIATCTSDDTLVMSRIGARTQTSLWVTAANGFEMRCCLTSLYDLGDPEMHALHLLRGGLPPNVRLFILEPMAGMTLEDMMSDIMEAEIIAHMMQVAAMEDDYVVPVDDAGIAEPLFHGGPVMPEDPILAMPLQAIPPQEAVADAVDDEMDPVDVPIDQEENPEDPPIIIIKSDDEEEVEEEQEEWDHGHRCYDI</sequence>
<evidence type="ECO:0000313" key="2">
    <source>
        <dbReference type="EMBL" id="GMN65145.1"/>
    </source>
</evidence>
<feature type="compositionally biased region" description="Basic and acidic residues" evidence="1">
    <location>
        <begin position="228"/>
        <end position="237"/>
    </location>
</feature>
<evidence type="ECO:0000256" key="1">
    <source>
        <dbReference type="SAM" id="MobiDB-lite"/>
    </source>
</evidence>
<comment type="caution">
    <text evidence="2">The sequence shown here is derived from an EMBL/GenBank/DDBJ whole genome shotgun (WGS) entry which is preliminary data.</text>
</comment>
<reference evidence="2" key="1">
    <citation type="submission" date="2023-07" db="EMBL/GenBank/DDBJ databases">
        <title>draft genome sequence of fig (Ficus carica).</title>
        <authorList>
            <person name="Takahashi T."/>
            <person name="Nishimura K."/>
        </authorList>
    </citation>
    <scope>NUCLEOTIDE SEQUENCE</scope>
</reference>
<feature type="region of interest" description="Disordered" evidence="1">
    <location>
        <begin position="195"/>
        <end position="237"/>
    </location>
</feature>
<protein>
    <submittedName>
        <fullName evidence="2">Uncharacterized protein</fullName>
    </submittedName>
</protein>